<name>L0W861_9GAMM</name>
<sequence>MKGSAQWLAAAAFLSVAPLANAGGIYIGGGLYNSAADEKVDQLNIDDDDTTGALFLGWRPIELIGVEAGYYDFGKLKADNSNASIEGGATTLAGLLSLELGPVGVYAKGGVADTSFDVKHGSDDNADSTDPFGGLGATVDLLDKLYVYGEYMHFDNDAKIDMLGVGLRYQF</sequence>
<evidence type="ECO:0000259" key="3">
    <source>
        <dbReference type="Pfam" id="PF13505"/>
    </source>
</evidence>
<evidence type="ECO:0000313" key="5">
    <source>
        <dbReference type="Proteomes" id="UP000010164"/>
    </source>
</evidence>
<keyword evidence="5" id="KW-1185">Reference proteome</keyword>
<dbReference type="Pfam" id="PF13505">
    <property type="entry name" value="OMP_b-brl"/>
    <property type="match status" value="1"/>
</dbReference>
<evidence type="ECO:0000256" key="2">
    <source>
        <dbReference type="SAM" id="SignalP"/>
    </source>
</evidence>
<dbReference type="InterPro" id="IPR027385">
    <property type="entry name" value="Beta-barrel_OMP"/>
</dbReference>
<dbReference type="RefSeq" id="WP_008930203.1">
    <property type="nucleotide sequence ID" value="NZ_AMRJ01000033.1"/>
</dbReference>
<organism evidence="4 5">
    <name type="scientific">Alcanivorax hongdengensis A-11-3</name>
    <dbReference type="NCBI Taxonomy" id="1177179"/>
    <lineage>
        <taxon>Bacteria</taxon>
        <taxon>Pseudomonadati</taxon>
        <taxon>Pseudomonadota</taxon>
        <taxon>Gammaproteobacteria</taxon>
        <taxon>Oceanospirillales</taxon>
        <taxon>Alcanivoracaceae</taxon>
        <taxon>Alcanivorax</taxon>
    </lineage>
</organism>
<feature type="signal peptide" evidence="2">
    <location>
        <begin position="1"/>
        <end position="22"/>
    </location>
</feature>
<comment type="caution">
    <text evidence="4">The sequence shown here is derived from an EMBL/GenBank/DDBJ whole genome shotgun (WGS) entry which is preliminary data.</text>
</comment>
<dbReference type="OrthoDB" id="5786186at2"/>
<feature type="domain" description="Outer membrane protein beta-barrel" evidence="3">
    <location>
        <begin position="8"/>
        <end position="171"/>
    </location>
</feature>
<dbReference type="eggNOG" id="COG3637">
    <property type="taxonomic scope" value="Bacteria"/>
</dbReference>
<dbReference type="STRING" id="1177179.A11A3_15167"/>
<dbReference type="Gene3D" id="2.40.160.20">
    <property type="match status" value="1"/>
</dbReference>
<keyword evidence="1 2" id="KW-0732">Signal</keyword>
<dbReference type="EMBL" id="AMRJ01000033">
    <property type="protein sequence ID" value="EKF73154.1"/>
    <property type="molecule type" value="Genomic_DNA"/>
</dbReference>
<dbReference type="PATRIC" id="fig|1177179.3.peg.2984"/>
<dbReference type="InterPro" id="IPR011250">
    <property type="entry name" value="OMP/PagP_B-barrel"/>
</dbReference>
<proteinExistence type="predicted"/>
<evidence type="ECO:0000256" key="1">
    <source>
        <dbReference type="ARBA" id="ARBA00022729"/>
    </source>
</evidence>
<gene>
    <name evidence="4" type="ORF">A11A3_15167</name>
</gene>
<reference evidence="4 5" key="1">
    <citation type="journal article" date="2012" name="J. Bacteriol.">
        <title>Genome Sequence of the Alkane-Degrading Bacterium Alcanivorax hongdengensis Type Strain A-11-3.</title>
        <authorList>
            <person name="Lai Q."/>
            <person name="Shao Z."/>
        </authorList>
    </citation>
    <scope>NUCLEOTIDE SEQUENCE [LARGE SCALE GENOMIC DNA]</scope>
    <source>
        <strain evidence="4 5">A-11-3</strain>
    </source>
</reference>
<accession>L0W861</accession>
<dbReference type="AlphaFoldDB" id="L0W861"/>
<feature type="chain" id="PRO_5003947755" evidence="2">
    <location>
        <begin position="23"/>
        <end position="171"/>
    </location>
</feature>
<dbReference type="Proteomes" id="UP000010164">
    <property type="component" value="Unassembled WGS sequence"/>
</dbReference>
<dbReference type="SUPFAM" id="SSF56925">
    <property type="entry name" value="OMPA-like"/>
    <property type="match status" value="1"/>
</dbReference>
<protein>
    <submittedName>
        <fullName evidence="4">Outer membrane protein</fullName>
    </submittedName>
</protein>
<evidence type="ECO:0000313" key="4">
    <source>
        <dbReference type="EMBL" id="EKF73154.1"/>
    </source>
</evidence>